<dbReference type="PANTHER" id="PTHR22600">
    <property type="entry name" value="BETA-HEXOSAMINIDASE"/>
    <property type="match status" value="1"/>
</dbReference>
<dbReference type="SUPFAM" id="SSF55545">
    <property type="entry name" value="beta-N-acetylhexosaminidase-like domain"/>
    <property type="match status" value="1"/>
</dbReference>
<dbReference type="RefSeq" id="WP_289842320.1">
    <property type="nucleotide sequence ID" value="NZ_CATKSH010000001.1"/>
</dbReference>
<keyword evidence="3" id="KW-0326">Glycosidase</keyword>
<dbReference type="InterPro" id="IPR015883">
    <property type="entry name" value="Glyco_hydro_20_cat"/>
</dbReference>
<comment type="caution">
    <text evidence="10">The sequence shown here is derived from an EMBL/GenBank/DDBJ whole genome shotgun (WGS) entry which is preliminary data.</text>
</comment>
<dbReference type="GO" id="GO:0016020">
    <property type="term" value="C:membrane"/>
    <property type="evidence" value="ECO:0007669"/>
    <property type="project" value="TreeGrafter"/>
</dbReference>
<accession>A0AA35UTW0</accession>
<gene>
    <name evidence="10" type="ORF">LMG32879_000179</name>
</gene>
<dbReference type="Gene3D" id="3.30.379.10">
    <property type="entry name" value="Chitobiase/beta-hexosaminidase domain 2-like"/>
    <property type="match status" value="1"/>
</dbReference>
<evidence type="ECO:0000256" key="5">
    <source>
        <dbReference type="PIRSR" id="PIRSR625705-1"/>
    </source>
</evidence>
<feature type="domain" description="Beta-hexosaminidase bacterial type N-terminal" evidence="9">
    <location>
        <begin position="30"/>
        <end position="156"/>
    </location>
</feature>
<name>A0AA35UTW0_9PROT</name>
<feature type="chain" id="PRO_5041247835" description="N-acetyl-beta-glucosaminidase" evidence="7">
    <location>
        <begin position="29"/>
        <end position="722"/>
    </location>
</feature>
<feature type="compositionally biased region" description="Basic and acidic residues" evidence="6">
    <location>
        <begin position="448"/>
        <end position="458"/>
    </location>
</feature>
<dbReference type="InterPro" id="IPR029018">
    <property type="entry name" value="Hex-like_dom2"/>
</dbReference>
<dbReference type="SUPFAM" id="SSF51445">
    <property type="entry name" value="(Trans)glycosidases"/>
    <property type="match status" value="1"/>
</dbReference>
<evidence type="ECO:0000256" key="6">
    <source>
        <dbReference type="SAM" id="MobiDB-lite"/>
    </source>
</evidence>
<evidence type="ECO:0000256" key="3">
    <source>
        <dbReference type="ARBA" id="ARBA00023295"/>
    </source>
</evidence>
<feature type="domain" description="Glycoside hydrolase family 20 catalytic" evidence="8">
    <location>
        <begin position="160"/>
        <end position="511"/>
    </location>
</feature>
<keyword evidence="2" id="KW-0378">Hydrolase</keyword>
<dbReference type="GO" id="GO:0030203">
    <property type="term" value="P:glycosaminoglycan metabolic process"/>
    <property type="evidence" value="ECO:0007669"/>
    <property type="project" value="TreeGrafter"/>
</dbReference>
<dbReference type="InterPro" id="IPR017853">
    <property type="entry name" value="GH"/>
</dbReference>
<feature type="signal peptide" evidence="7">
    <location>
        <begin position="1"/>
        <end position="28"/>
    </location>
</feature>
<evidence type="ECO:0000259" key="9">
    <source>
        <dbReference type="Pfam" id="PF02838"/>
    </source>
</evidence>
<dbReference type="Gene3D" id="3.20.20.80">
    <property type="entry name" value="Glycosidases"/>
    <property type="match status" value="1"/>
</dbReference>
<keyword evidence="7" id="KW-0732">Signal</keyword>
<dbReference type="AlphaFoldDB" id="A0AA35UTW0"/>
<dbReference type="PRINTS" id="PR00738">
    <property type="entry name" value="GLHYDRLASE20"/>
</dbReference>
<protein>
    <recommendedName>
        <fullName evidence="4">N-acetyl-beta-glucosaminidase</fullName>
    </recommendedName>
</protein>
<dbReference type="Pfam" id="PF00728">
    <property type="entry name" value="Glyco_hydro_20"/>
    <property type="match status" value="1"/>
</dbReference>
<evidence type="ECO:0000313" key="10">
    <source>
        <dbReference type="EMBL" id="CAI9119365.1"/>
    </source>
</evidence>
<evidence type="ECO:0000256" key="4">
    <source>
        <dbReference type="ARBA" id="ARBA00033000"/>
    </source>
</evidence>
<evidence type="ECO:0000259" key="8">
    <source>
        <dbReference type="Pfam" id="PF00728"/>
    </source>
</evidence>
<proteinExistence type="inferred from homology"/>
<dbReference type="GO" id="GO:0005764">
    <property type="term" value="C:lysosome"/>
    <property type="evidence" value="ECO:0007669"/>
    <property type="project" value="TreeGrafter"/>
</dbReference>
<dbReference type="InterPro" id="IPR015882">
    <property type="entry name" value="HEX_bac_N"/>
</dbReference>
<dbReference type="EMBL" id="CATKSH010000001">
    <property type="protein sequence ID" value="CAI9119365.1"/>
    <property type="molecule type" value="Genomic_DNA"/>
</dbReference>
<keyword evidence="11" id="KW-1185">Reference proteome</keyword>
<evidence type="ECO:0000256" key="7">
    <source>
        <dbReference type="SAM" id="SignalP"/>
    </source>
</evidence>
<feature type="region of interest" description="Disordered" evidence="6">
    <location>
        <begin position="439"/>
        <end position="470"/>
    </location>
</feature>
<organism evidence="10 11">
    <name type="scientific">Brytella acorum</name>
    <dbReference type="NCBI Taxonomy" id="2959299"/>
    <lineage>
        <taxon>Bacteria</taxon>
        <taxon>Pseudomonadati</taxon>
        <taxon>Pseudomonadota</taxon>
        <taxon>Alphaproteobacteria</taxon>
        <taxon>Acetobacterales</taxon>
        <taxon>Acetobacteraceae</taxon>
        <taxon>Brytella</taxon>
    </lineage>
</organism>
<reference evidence="10" key="1">
    <citation type="submission" date="2023-03" db="EMBL/GenBank/DDBJ databases">
        <authorList>
            <person name="Cleenwerck I."/>
        </authorList>
    </citation>
    <scope>NUCLEOTIDE SEQUENCE</scope>
    <source>
        <strain evidence="10">LMG 32879</strain>
    </source>
</reference>
<dbReference type="GO" id="GO:0005975">
    <property type="term" value="P:carbohydrate metabolic process"/>
    <property type="evidence" value="ECO:0007669"/>
    <property type="project" value="InterPro"/>
</dbReference>
<evidence type="ECO:0000313" key="11">
    <source>
        <dbReference type="Proteomes" id="UP001176960"/>
    </source>
</evidence>
<sequence length="722" mass="77756">MICIRHARRALMGAACTIALLASGVALATPTMMPLPRVASFDGGMLPLGGGVRVSWDQGRPTPLLERAASRFATRLSMLSAPRAGVAPVLVHISVEEDPAYLSVREKEHYTLQVDANGVVLKADGPAGVLHGLATVLQLVEKTPQGDALATGSIDDTPRFSWRGIMLDVSRHFLSVETVERQIDAMELTKLNVLHWHLSDGTGFRVESRLYPKLQAVGGHHQYYTQAQIRAIVRYASDRGVRIVPEFDVPGHTLSLLQAYPSLAAQQPVPLTQAWLKTCQTKFGDGGSTTSCGKGVNLNNSAMDPTRPDVVHFVAGLFGEMGGLFPDRYFHSGGDEVVSKQWTTNPQIAAYMKAHGYADAPAMQAAFTAAIQKVLASKGKIMMGWDEVSEAPIPADVVVEAWRGSKWIASATKAGHPVVVSSGYYLDLLRPSREHYAVDPTDVQGEGSHGDAGGKDDPFAADPTLPPLTPEQEKLVLGGEAPLWSEVVTDEMTDARLWPRSAAIAERYWSSRDVRDIDDMERRLPGVYAELEALGLEASQNRARMIARLTPANITPLTVFTDVTVPVMNYALNKLNGPNSDKMLSAPVAIAEPDSFIGIRFNALAARYGAGDHASEADLRSMLTMWQANDAAYATIATTPDLQLARPVSQRLAALATTGLEALEAGRHSRAWREKAQAQLAEQDAAFASCATHASSLKEPLPPSGLLISIVPGLHALVNTAR</sequence>
<evidence type="ECO:0000256" key="2">
    <source>
        <dbReference type="ARBA" id="ARBA00022801"/>
    </source>
</evidence>
<dbReference type="PANTHER" id="PTHR22600:SF21">
    <property type="entry name" value="BETA-HEXOSAMINIDASE A"/>
    <property type="match status" value="1"/>
</dbReference>
<dbReference type="GO" id="GO:0004563">
    <property type="term" value="F:beta-N-acetylhexosaminidase activity"/>
    <property type="evidence" value="ECO:0007669"/>
    <property type="project" value="InterPro"/>
</dbReference>
<dbReference type="Proteomes" id="UP001176960">
    <property type="component" value="Unassembled WGS sequence"/>
</dbReference>
<dbReference type="GO" id="GO:0006689">
    <property type="term" value="P:ganglioside catabolic process"/>
    <property type="evidence" value="ECO:0007669"/>
    <property type="project" value="TreeGrafter"/>
</dbReference>
<dbReference type="InterPro" id="IPR025705">
    <property type="entry name" value="Beta_hexosaminidase_sua/sub"/>
</dbReference>
<dbReference type="Pfam" id="PF02838">
    <property type="entry name" value="Glyco_hydro_20b"/>
    <property type="match status" value="1"/>
</dbReference>
<feature type="active site" description="Proton donor" evidence="5">
    <location>
        <position position="336"/>
    </location>
</feature>
<evidence type="ECO:0000256" key="1">
    <source>
        <dbReference type="ARBA" id="ARBA00006285"/>
    </source>
</evidence>
<comment type="similarity">
    <text evidence="1">Belongs to the glycosyl hydrolase 20 family.</text>
</comment>